<dbReference type="InterPro" id="IPR002781">
    <property type="entry name" value="TM_pro_TauE-like"/>
</dbReference>
<dbReference type="EMBL" id="JAAGAB010000004">
    <property type="protein sequence ID" value="NDV02509.1"/>
    <property type="molecule type" value="Genomic_DNA"/>
</dbReference>
<dbReference type="PANTHER" id="PTHR30269">
    <property type="entry name" value="TRANSMEMBRANE PROTEIN YFCA"/>
    <property type="match status" value="1"/>
</dbReference>
<evidence type="ECO:0000256" key="2">
    <source>
        <dbReference type="ARBA" id="ARBA00009142"/>
    </source>
</evidence>
<evidence type="ECO:0000256" key="1">
    <source>
        <dbReference type="ARBA" id="ARBA00004651"/>
    </source>
</evidence>
<accession>A0A6B2K0N6</accession>
<evidence type="ECO:0000256" key="7">
    <source>
        <dbReference type="ARBA" id="ARBA00023136"/>
    </source>
</evidence>
<dbReference type="Proteomes" id="UP000474757">
    <property type="component" value="Unassembled WGS sequence"/>
</dbReference>
<keyword evidence="5 8" id="KW-0812">Transmembrane</keyword>
<evidence type="ECO:0000256" key="8">
    <source>
        <dbReference type="RuleBase" id="RU363041"/>
    </source>
</evidence>
<dbReference type="Pfam" id="PF01925">
    <property type="entry name" value="TauE"/>
    <property type="match status" value="1"/>
</dbReference>
<evidence type="ECO:0000313" key="9">
    <source>
        <dbReference type="EMBL" id="NDV02509.1"/>
    </source>
</evidence>
<organism evidence="9 10">
    <name type="scientific">Pseudoroseicyclus tamaricis</name>
    <dbReference type="NCBI Taxonomy" id="2705421"/>
    <lineage>
        <taxon>Bacteria</taxon>
        <taxon>Pseudomonadati</taxon>
        <taxon>Pseudomonadota</taxon>
        <taxon>Alphaproteobacteria</taxon>
        <taxon>Rhodobacterales</taxon>
        <taxon>Paracoccaceae</taxon>
        <taxon>Pseudoroseicyclus</taxon>
    </lineage>
</organism>
<evidence type="ECO:0000256" key="6">
    <source>
        <dbReference type="ARBA" id="ARBA00022989"/>
    </source>
</evidence>
<dbReference type="RefSeq" id="WP_163895562.1">
    <property type="nucleotide sequence ID" value="NZ_JAAFYS010000004.1"/>
</dbReference>
<dbReference type="AlphaFoldDB" id="A0A6B2K0N6"/>
<proteinExistence type="inferred from homology"/>
<keyword evidence="3" id="KW-0813">Transport</keyword>
<dbReference type="InterPro" id="IPR052017">
    <property type="entry name" value="TSUP"/>
</dbReference>
<feature type="transmembrane region" description="Helical" evidence="8">
    <location>
        <begin position="197"/>
        <end position="219"/>
    </location>
</feature>
<evidence type="ECO:0000256" key="4">
    <source>
        <dbReference type="ARBA" id="ARBA00022475"/>
    </source>
</evidence>
<dbReference type="PANTHER" id="PTHR30269:SF32">
    <property type="entry name" value="MEMBRANE TRANSPORTER PROTEIN-RELATED"/>
    <property type="match status" value="1"/>
</dbReference>
<keyword evidence="4 8" id="KW-1003">Cell membrane</keyword>
<keyword evidence="10" id="KW-1185">Reference proteome</keyword>
<keyword evidence="6 8" id="KW-1133">Transmembrane helix</keyword>
<comment type="caution">
    <text evidence="9">The sequence shown here is derived from an EMBL/GenBank/DDBJ whole genome shotgun (WGS) entry which is preliminary data.</text>
</comment>
<protein>
    <recommendedName>
        <fullName evidence="8">Probable membrane transporter protein</fullName>
    </recommendedName>
</protein>
<gene>
    <name evidence="9" type="ORF">GZA08_16185</name>
</gene>
<keyword evidence="7 8" id="KW-0472">Membrane</keyword>
<evidence type="ECO:0000313" key="10">
    <source>
        <dbReference type="Proteomes" id="UP000474757"/>
    </source>
</evidence>
<sequence length="254" mass="27064">MFWPDVLTPSLFALACLVAFGAGVVKGISGFAMPMLMISGLSLILPPELALAGLIPPTLATNGLQALRLGPRAAWANLRRFRLYMAALLVMLLISAQLVSVLRPEWLYLMIGGPVLLFALLMLAGWSPRLREQARLPAMLVGGLSGFVGGLSGVWGPPTVLYLTAIDLPKRDHVQVQGVIYGVGAIMLFGAHVGSGLLTWATLPFGLALTIPAVAAMRLGQQVQDRIDQKTFRRVILVVLLVAGANLIRRALAG</sequence>
<name>A0A6B2K0N6_9RHOB</name>
<feature type="transmembrane region" description="Helical" evidence="8">
    <location>
        <begin position="106"/>
        <end position="124"/>
    </location>
</feature>
<comment type="similarity">
    <text evidence="2 8">Belongs to the 4-toluene sulfonate uptake permease (TSUP) (TC 2.A.102) family.</text>
</comment>
<dbReference type="GO" id="GO:0005886">
    <property type="term" value="C:plasma membrane"/>
    <property type="evidence" value="ECO:0007669"/>
    <property type="project" value="UniProtKB-SubCell"/>
</dbReference>
<comment type="subcellular location">
    <subcellularLocation>
        <location evidence="1 8">Cell membrane</location>
        <topology evidence="1 8">Multi-pass membrane protein</topology>
    </subcellularLocation>
</comment>
<feature type="transmembrane region" description="Helical" evidence="8">
    <location>
        <begin position="81"/>
        <end position="100"/>
    </location>
</feature>
<feature type="transmembrane region" description="Helical" evidence="8">
    <location>
        <begin position="136"/>
        <end position="155"/>
    </location>
</feature>
<reference evidence="9 10" key="1">
    <citation type="submission" date="2020-02" db="EMBL/GenBank/DDBJ databases">
        <title>Pseudoroseicyclus tamarix, sp. nov., isolated from offshore sediment of a Tamarix chinensis forest.</title>
        <authorList>
            <person name="Gai Y."/>
        </authorList>
    </citation>
    <scope>NUCLEOTIDE SEQUENCE [LARGE SCALE GENOMIC DNA]</scope>
    <source>
        <strain evidence="9 10">CLL3-39</strain>
    </source>
</reference>
<evidence type="ECO:0000256" key="3">
    <source>
        <dbReference type="ARBA" id="ARBA00022448"/>
    </source>
</evidence>
<feature type="transmembrane region" description="Helical" evidence="8">
    <location>
        <begin position="231"/>
        <end position="248"/>
    </location>
</feature>
<evidence type="ECO:0000256" key="5">
    <source>
        <dbReference type="ARBA" id="ARBA00022692"/>
    </source>
</evidence>